<dbReference type="GO" id="GO:0009307">
    <property type="term" value="P:DNA restriction-modification system"/>
    <property type="evidence" value="ECO:0007669"/>
    <property type="project" value="InterPro"/>
</dbReference>
<evidence type="ECO:0000313" key="8">
    <source>
        <dbReference type="Proteomes" id="UP000824176"/>
    </source>
</evidence>
<dbReference type="InterPro" id="IPR029063">
    <property type="entry name" value="SAM-dependent_MTases_sf"/>
</dbReference>
<dbReference type="PRINTS" id="PR00505">
    <property type="entry name" value="D12N6MTFRASE"/>
</dbReference>
<protein>
    <recommendedName>
        <fullName evidence="2">site-specific DNA-methyltransferase (adenine-specific)</fullName>
        <ecNumber evidence="2">2.1.1.72</ecNumber>
    </recommendedName>
</protein>
<name>A0A9D2GTM3_9BACT</name>
<dbReference type="NCBIfam" id="TIGR00571">
    <property type="entry name" value="dam"/>
    <property type="match status" value="1"/>
</dbReference>
<dbReference type="Pfam" id="PF02086">
    <property type="entry name" value="MethyltransfD12"/>
    <property type="match status" value="1"/>
</dbReference>
<reference evidence="7" key="2">
    <citation type="submission" date="2021-04" db="EMBL/GenBank/DDBJ databases">
        <authorList>
            <person name="Gilroy R."/>
        </authorList>
    </citation>
    <scope>NUCLEOTIDE SEQUENCE</scope>
    <source>
        <strain evidence="7">ChiW4-1371</strain>
    </source>
</reference>
<comment type="caution">
    <text evidence="7">The sequence shown here is derived from an EMBL/GenBank/DDBJ whole genome shotgun (WGS) entry which is preliminary data.</text>
</comment>
<dbReference type="GO" id="GO:1904047">
    <property type="term" value="F:S-adenosyl-L-methionine binding"/>
    <property type="evidence" value="ECO:0007669"/>
    <property type="project" value="TreeGrafter"/>
</dbReference>
<keyword evidence="3 7" id="KW-0489">Methyltransferase</keyword>
<dbReference type="PANTHER" id="PTHR30481:SF3">
    <property type="entry name" value="DNA ADENINE METHYLASE"/>
    <property type="match status" value="1"/>
</dbReference>
<organism evidence="7 8">
    <name type="scientific">Candidatus Mucispirillum faecigallinarum</name>
    <dbReference type="NCBI Taxonomy" id="2838699"/>
    <lineage>
        <taxon>Bacteria</taxon>
        <taxon>Pseudomonadati</taxon>
        <taxon>Deferribacterota</taxon>
        <taxon>Deferribacteres</taxon>
        <taxon>Deferribacterales</taxon>
        <taxon>Mucispirillaceae</taxon>
        <taxon>Mucispirillum</taxon>
    </lineage>
</organism>
<dbReference type="AlphaFoldDB" id="A0A9D2GTM3"/>
<dbReference type="EMBL" id="DXAQ01000015">
    <property type="protein sequence ID" value="HIZ88495.1"/>
    <property type="molecule type" value="Genomic_DNA"/>
</dbReference>
<accession>A0A9D2GTM3</accession>
<dbReference type="GO" id="GO:0006298">
    <property type="term" value="P:mismatch repair"/>
    <property type="evidence" value="ECO:0007669"/>
    <property type="project" value="TreeGrafter"/>
</dbReference>
<dbReference type="GO" id="GO:0009007">
    <property type="term" value="F:site-specific DNA-methyltransferase (adenine-specific) activity"/>
    <property type="evidence" value="ECO:0007669"/>
    <property type="project" value="UniProtKB-EC"/>
</dbReference>
<proteinExistence type="inferred from homology"/>
<gene>
    <name evidence="7" type="ORF">H9804_00990</name>
</gene>
<evidence type="ECO:0000256" key="6">
    <source>
        <dbReference type="ARBA" id="ARBA00047942"/>
    </source>
</evidence>
<dbReference type="SUPFAM" id="SSF53335">
    <property type="entry name" value="S-adenosyl-L-methionine-dependent methyltransferases"/>
    <property type="match status" value="1"/>
</dbReference>
<dbReference type="GO" id="GO:0032259">
    <property type="term" value="P:methylation"/>
    <property type="evidence" value="ECO:0007669"/>
    <property type="project" value="UniProtKB-KW"/>
</dbReference>
<evidence type="ECO:0000256" key="1">
    <source>
        <dbReference type="ARBA" id="ARBA00006594"/>
    </source>
</evidence>
<reference evidence="7" key="1">
    <citation type="journal article" date="2021" name="PeerJ">
        <title>Extensive microbial diversity within the chicken gut microbiome revealed by metagenomics and culture.</title>
        <authorList>
            <person name="Gilroy R."/>
            <person name="Ravi A."/>
            <person name="Getino M."/>
            <person name="Pursley I."/>
            <person name="Horton D.L."/>
            <person name="Alikhan N.F."/>
            <person name="Baker D."/>
            <person name="Gharbi K."/>
            <person name="Hall N."/>
            <person name="Watson M."/>
            <person name="Adriaenssens E.M."/>
            <person name="Foster-Nyarko E."/>
            <person name="Jarju S."/>
            <person name="Secka A."/>
            <person name="Antonio M."/>
            <person name="Oren A."/>
            <person name="Chaudhuri R.R."/>
            <person name="La Ragione R."/>
            <person name="Hildebrand F."/>
            <person name="Pallen M.J."/>
        </authorList>
    </citation>
    <scope>NUCLEOTIDE SEQUENCE</scope>
    <source>
        <strain evidence="7">ChiW4-1371</strain>
    </source>
</reference>
<dbReference type="Proteomes" id="UP000824176">
    <property type="component" value="Unassembled WGS sequence"/>
</dbReference>
<dbReference type="PANTHER" id="PTHR30481">
    <property type="entry name" value="DNA ADENINE METHYLASE"/>
    <property type="match status" value="1"/>
</dbReference>
<dbReference type="InterPro" id="IPR023095">
    <property type="entry name" value="Ade_MeTrfase_dom_2"/>
</dbReference>
<evidence type="ECO:0000256" key="3">
    <source>
        <dbReference type="ARBA" id="ARBA00022603"/>
    </source>
</evidence>
<evidence type="ECO:0000313" key="7">
    <source>
        <dbReference type="EMBL" id="HIZ88495.1"/>
    </source>
</evidence>
<dbReference type="InterPro" id="IPR012327">
    <property type="entry name" value="MeTrfase_D12"/>
</dbReference>
<comment type="catalytic activity">
    <reaction evidence="6">
        <text>a 2'-deoxyadenosine in DNA + S-adenosyl-L-methionine = an N(6)-methyl-2'-deoxyadenosine in DNA + S-adenosyl-L-homocysteine + H(+)</text>
        <dbReference type="Rhea" id="RHEA:15197"/>
        <dbReference type="Rhea" id="RHEA-COMP:12418"/>
        <dbReference type="Rhea" id="RHEA-COMP:12419"/>
        <dbReference type="ChEBI" id="CHEBI:15378"/>
        <dbReference type="ChEBI" id="CHEBI:57856"/>
        <dbReference type="ChEBI" id="CHEBI:59789"/>
        <dbReference type="ChEBI" id="CHEBI:90615"/>
        <dbReference type="ChEBI" id="CHEBI:90616"/>
        <dbReference type="EC" id="2.1.1.72"/>
    </reaction>
</comment>
<comment type="similarity">
    <text evidence="1">Belongs to the N(4)/N(6)-methyltransferase family.</text>
</comment>
<dbReference type="EC" id="2.1.1.72" evidence="2"/>
<sequence length="196" mass="22907">MIQIKPFIKWAGGKGQLLHEIRKMYPKELGKTITKYAEPFVGGGAVLFDILSSYNLEQIYISDINKNLINTYNIIKNNHKELVEILSYLENIYLSLNNEMQKEFYYQKRDEYNNKINQYDIHKAALFIFLNKTCFNGLYRVNRNNIFNVPAGKYKKPKIYSLENLSAIAHALKDIDIIAGSYTNVYSFADEKTFIY</sequence>
<evidence type="ECO:0000256" key="5">
    <source>
        <dbReference type="ARBA" id="ARBA00022691"/>
    </source>
</evidence>
<evidence type="ECO:0000256" key="2">
    <source>
        <dbReference type="ARBA" id="ARBA00011900"/>
    </source>
</evidence>
<keyword evidence="4 7" id="KW-0808">Transferase</keyword>
<feature type="non-terminal residue" evidence="7">
    <location>
        <position position="196"/>
    </location>
</feature>
<dbReference type="Gene3D" id="1.10.1020.10">
    <property type="entry name" value="Adenine-specific Methyltransferase, Domain 2"/>
    <property type="match status" value="1"/>
</dbReference>
<dbReference type="GO" id="GO:0043565">
    <property type="term" value="F:sequence-specific DNA binding"/>
    <property type="evidence" value="ECO:0007669"/>
    <property type="project" value="TreeGrafter"/>
</dbReference>
<evidence type="ECO:0000256" key="4">
    <source>
        <dbReference type="ARBA" id="ARBA00022679"/>
    </source>
</evidence>
<keyword evidence="5" id="KW-0949">S-adenosyl-L-methionine</keyword>